<name>S3CN82_9BURK</name>
<protein>
    <submittedName>
        <fullName evidence="1">Uncharacterized protein</fullName>
    </submittedName>
</protein>
<keyword evidence="2" id="KW-1185">Reference proteome</keyword>
<dbReference type="STRING" id="1203554.HMPREF1476_00241"/>
<sequence>MKLNDIEISGEIFSDDEAPRLRFLHLFARNSSASVNVDFTGVRPRLSLTVDHLADLFDLIRCAYSMARFLNQWEIAAGNSVVCELPANLEQTSPLDAAAPFGWEGDFFSSIARCARHNRFPNFSCYLIAGDLGAYTQSRGSLHPASSSCIATPQPGLVGAHQEKQQCPDAP</sequence>
<dbReference type="Proteomes" id="UP000014400">
    <property type="component" value="Unassembled WGS sequence"/>
</dbReference>
<gene>
    <name evidence="1" type="ORF">HMPREF1476_00241</name>
</gene>
<proteinExistence type="predicted"/>
<evidence type="ECO:0000313" key="2">
    <source>
        <dbReference type="Proteomes" id="UP000014400"/>
    </source>
</evidence>
<evidence type="ECO:0000313" key="1">
    <source>
        <dbReference type="EMBL" id="EPE02005.1"/>
    </source>
</evidence>
<comment type="caution">
    <text evidence="1">The sequence shown here is derived from an EMBL/GenBank/DDBJ whole genome shotgun (WGS) entry which is preliminary data.</text>
</comment>
<reference evidence="1 2" key="1">
    <citation type="submission" date="2013-04" db="EMBL/GenBank/DDBJ databases">
        <title>The Genome Sequence of Sutterella wadsworthensis HGA0223.</title>
        <authorList>
            <consortium name="The Broad Institute Genomics Platform"/>
            <person name="Earl A."/>
            <person name="Ward D."/>
            <person name="Feldgarden M."/>
            <person name="Gevers D."/>
            <person name="Schmidt T.M."/>
            <person name="Dover J."/>
            <person name="Dai D."/>
            <person name="Walker B."/>
            <person name="Young S."/>
            <person name="Zeng Q."/>
            <person name="Gargeya S."/>
            <person name="Fitzgerald M."/>
            <person name="Haas B."/>
            <person name="Abouelleil A."/>
            <person name="Allen A.W."/>
            <person name="Alvarado L."/>
            <person name="Arachchi H.M."/>
            <person name="Berlin A.M."/>
            <person name="Chapman S.B."/>
            <person name="Gainer-Dewar J."/>
            <person name="Goldberg J."/>
            <person name="Griggs A."/>
            <person name="Gujja S."/>
            <person name="Hansen M."/>
            <person name="Howarth C."/>
            <person name="Imamovic A."/>
            <person name="Ireland A."/>
            <person name="Larimer J."/>
            <person name="McCowan C."/>
            <person name="Murphy C."/>
            <person name="Pearson M."/>
            <person name="Poon T.W."/>
            <person name="Priest M."/>
            <person name="Roberts A."/>
            <person name="Saif S."/>
            <person name="Shea T."/>
            <person name="Sisk P."/>
            <person name="Sykes S."/>
            <person name="Wortman J."/>
            <person name="Nusbaum C."/>
            <person name="Birren B."/>
        </authorList>
    </citation>
    <scope>NUCLEOTIDE SEQUENCE [LARGE SCALE GENOMIC DNA]</scope>
    <source>
        <strain evidence="1 2">HGA0223</strain>
    </source>
</reference>
<organism evidence="1 2">
    <name type="scientific">Sutterella wadsworthensis HGA0223</name>
    <dbReference type="NCBI Taxonomy" id="1203554"/>
    <lineage>
        <taxon>Bacteria</taxon>
        <taxon>Pseudomonadati</taxon>
        <taxon>Pseudomonadota</taxon>
        <taxon>Betaproteobacteria</taxon>
        <taxon>Burkholderiales</taxon>
        <taxon>Sutterellaceae</taxon>
        <taxon>Sutterella</taxon>
    </lineage>
</organism>
<dbReference type="AlphaFoldDB" id="S3CN82"/>
<dbReference type="EMBL" id="ATCF01000004">
    <property type="protein sequence ID" value="EPE02005.1"/>
    <property type="molecule type" value="Genomic_DNA"/>
</dbReference>
<accession>S3CN82</accession>
<dbReference type="HOGENOM" id="CLU_1562095_0_0_4"/>